<protein>
    <submittedName>
        <fullName evidence="3">Lysophospholipase L1-like esterase</fullName>
    </submittedName>
</protein>
<proteinExistence type="predicted"/>
<dbReference type="Pfam" id="PF13472">
    <property type="entry name" value="Lipase_GDSL_2"/>
    <property type="match status" value="1"/>
</dbReference>
<feature type="domain" description="SGNH hydrolase-type esterase" evidence="2">
    <location>
        <begin position="91"/>
        <end position="253"/>
    </location>
</feature>
<reference evidence="3 4" key="1">
    <citation type="submission" date="2024-06" db="EMBL/GenBank/DDBJ databases">
        <title>Sorghum-associated microbial communities from plants grown in Nebraska, USA.</title>
        <authorList>
            <person name="Schachtman D."/>
        </authorList>
    </citation>
    <scope>NUCLEOTIDE SEQUENCE [LARGE SCALE GENOMIC DNA]</scope>
    <source>
        <strain evidence="3 4">1757</strain>
    </source>
</reference>
<keyword evidence="4" id="KW-1185">Reference proteome</keyword>
<dbReference type="EMBL" id="JBEPSD010000002">
    <property type="protein sequence ID" value="MET4570042.1"/>
    <property type="molecule type" value="Genomic_DNA"/>
</dbReference>
<sequence>MTFPSVFTAAFAFLASMAGPLHATGQAAASASIAARPVAINPLYTMPPASVTAEQVASMQQLLSDWPQLGRYRDDNAQLPAPAPGGTRVVFFGDSITDAWGRARGTRFFPGKPYINRGISGQTTAQMLLRFRQDVIGLHPAAVVILAGTNDIAGNTGLATLPMIEDNFRSMTELAQAHHIRVILASVLPVSDYPWHPGLQPASKVRALNAWLKSYAASNGATYLDYYSALANAQGGMDSRLASDGVHPTPAGYMIMAPLAQRAIERALAK</sequence>
<dbReference type="PANTHER" id="PTHR30383:SF5">
    <property type="entry name" value="SGNH HYDROLASE-TYPE ESTERASE DOMAIN-CONTAINING PROTEIN"/>
    <property type="match status" value="1"/>
</dbReference>
<evidence type="ECO:0000259" key="2">
    <source>
        <dbReference type="Pfam" id="PF13472"/>
    </source>
</evidence>
<accession>A0ABV2PYL5</accession>
<dbReference type="InterPro" id="IPR051532">
    <property type="entry name" value="Ester_Hydrolysis_Enzymes"/>
</dbReference>
<comment type="caution">
    <text evidence="3">The sequence shown here is derived from an EMBL/GenBank/DDBJ whole genome shotgun (WGS) entry which is preliminary data.</text>
</comment>
<organism evidence="3 4">
    <name type="scientific">Rhodanobacter soli</name>
    <dbReference type="NCBI Taxonomy" id="590609"/>
    <lineage>
        <taxon>Bacteria</taxon>
        <taxon>Pseudomonadati</taxon>
        <taxon>Pseudomonadota</taxon>
        <taxon>Gammaproteobacteria</taxon>
        <taxon>Lysobacterales</taxon>
        <taxon>Rhodanobacteraceae</taxon>
        <taxon>Rhodanobacter</taxon>
    </lineage>
</organism>
<dbReference type="Proteomes" id="UP001549251">
    <property type="component" value="Unassembled WGS sequence"/>
</dbReference>
<feature type="chain" id="PRO_5047143779" evidence="1">
    <location>
        <begin position="24"/>
        <end position="270"/>
    </location>
</feature>
<dbReference type="SUPFAM" id="SSF52266">
    <property type="entry name" value="SGNH hydrolase"/>
    <property type="match status" value="1"/>
</dbReference>
<dbReference type="PANTHER" id="PTHR30383">
    <property type="entry name" value="THIOESTERASE 1/PROTEASE 1/LYSOPHOSPHOLIPASE L1"/>
    <property type="match status" value="1"/>
</dbReference>
<dbReference type="Gene3D" id="3.40.50.1110">
    <property type="entry name" value="SGNH hydrolase"/>
    <property type="match status" value="1"/>
</dbReference>
<dbReference type="RefSeq" id="WP_354550337.1">
    <property type="nucleotide sequence ID" value="NZ_JBEPSD010000002.1"/>
</dbReference>
<name>A0ABV2PYL5_9GAMM</name>
<dbReference type="InterPro" id="IPR013830">
    <property type="entry name" value="SGNH_hydro"/>
</dbReference>
<evidence type="ECO:0000313" key="4">
    <source>
        <dbReference type="Proteomes" id="UP001549251"/>
    </source>
</evidence>
<gene>
    <name evidence="3" type="ORF">ABIE04_002403</name>
</gene>
<dbReference type="InterPro" id="IPR036514">
    <property type="entry name" value="SGNH_hydro_sf"/>
</dbReference>
<evidence type="ECO:0000256" key="1">
    <source>
        <dbReference type="SAM" id="SignalP"/>
    </source>
</evidence>
<feature type="signal peptide" evidence="1">
    <location>
        <begin position="1"/>
        <end position="23"/>
    </location>
</feature>
<evidence type="ECO:0000313" key="3">
    <source>
        <dbReference type="EMBL" id="MET4570042.1"/>
    </source>
</evidence>
<keyword evidence="1" id="KW-0732">Signal</keyword>
<dbReference type="CDD" id="cd04501">
    <property type="entry name" value="SGNH_hydrolase_like_4"/>
    <property type="match status" value="1"/>
</dbReference>